<keyword evidence="1" id="KW-0175">Coiled coil</keyword>
<dbReference type="AlphaFoldDB" id="S9UNL6"/>
<name>S9UNL6_9TRYP</name>
<feature type="coiled-coil region" evidence="1">
    <location>
        <begin position="240"/>
        <end position="277"/>
    </location>
</feature>
<sequence>MAACTAAQQYIHHLRQQLENEKVEGNRAMRERVQGELDGARRDQQTFQEEMLRGVPRVLRGADQAKKERLWSGKLEAAHANRTDRERQQAELREYRQRAEEADHERQQTLRQTVVGAGATTVNFMSQVQQWDATFVSPLQTSIEASHTVDHEEWLKQLQRERAERNTNLVQHMRTDLSASCGRAREGAHDQHAKSVEAEKLAKQQNAARREHLQEGEHAYKLQLYDANRNQLQRLKGLKLEQEEMRHTFAERQRRKEKEDEKAMEALEDEYLSYLRENALASPLPGVPCRRDSGWLLFHTNRHVGDVATYSSSCFT</sequence>
<proteinExistence type="predicted"/>
<protein>
    <submittedName>
        <fullName evidence="3">Uncharacterized protein</fullName>
    </submittedName>
</protein>
<gene>
    <name evidence="3" type="ORF">STCU_11438</name>
</gene>
<feature type="coiled-coil region" evidence="1">
    <location>
        <begin position="11"/>
        <end position="50"/>
    </location>
</feature>
<dbReference type="EMBL" id="ATMH01011397">
    <property type="protein sequence ID" value="EPY16271.1"/>
    <property type="molecule type" value="Genomic_DNA"/>
</dbReference>
<feature type="compositionally biased region" description="Basic and acidic residues" evidence="2">
    <location>
        <begin position="76"/>
        <end position="108"/>
    </location>
</feature>
<evidence type="ECO:0000256" key="1">
    <source>
        <dbReference type="SAM" id="Coils"/>
    </source>
</evidence>
<evidence type="ECO:0000256" key="2">
    <source>
        <dbReference type="SAM" id="MobiDB-lite"/>
    </source>
</evidence>
<accession>S9UNL6</accession>
<evidence type="ECO:0000313" key="4">
    <source>
        <dbReference type="Proteomes" id="UP000015354"/>
    </source>
</evidence>
<keyword evidence="4" id="KW-1185">Reference proteome</keyword>
<comment type="caution">
    <text evidence="3">The sequence shown here is derived from an EMBL/GenBank/DDBJ whole genome shotgun (WGS) entry which is preliminary data.</text>
</comment>
<feature type="region of interest" description="Disordered" evidence="2">
    <location>
        <begin position="76"/>
        <end position="109"/>
    </location>
</feature>
<organism evidence="3 4">
    <name type="scientific">Strigomonas culicis</name>
    <dbReference type="NCBI Taxonomy" id="28005"/>
    <lineage>
        <taxon>Eukaryota</taxon>
        <taxon>Discoba</taxon>
        <taxon>Euglenozoa</taxon>
        <taxon>Kinetoplastea</taxon>
        <taxon>Metakinetoplastina</taxon>
        <taxon>Trypanosomatida</taxon>
        <taxon>Trypanosomatidae</taxon>
        <taxon>Strigomonadinae</taxon>
        <taxon>Strigomonas</taxon>
    </lineage>
</organism>
<reference evidence="3 4" key="1">
    <citation type="journal article" date="2013" name="PLoS ONE">
        <title>Predicting the Proteins of Angomonas deanei, Strigomonas culicis and Their Respective Endosymbionts Reveals New Aspects of the Trypanosomatidae Family.</title>
        <authorList>
            <person name="Motta M.C."/>
            <person name="Martins A.C."/>
            <person name="de Souza S.S."/>
            <person name="Catta-Preta C.M."/>
            <person name="Silva R."/>
            <person name="Klein C.C."/>
            <person name="de Almeida L.G."/>
            <person name="de Lima Cunha O."/>
            <person name="Ciapina L.P."/>
            <person name="Brocchi M."/>
            <person name="Colabardini A.C."/>
            <person name="de Araujo Lima B."/>
            <person name="Machado C.R."/>
            <person name="de Almeida Soares C.M."/>
            <person name="Probst C.M."/>
            <person name="de Menezes C.B."/>
            <person name="Thompson C.E."/>
            <person name="Bartholomeu D.C."/>
            <person name="Gradia D.F."/>
            <person name="Pavoni D.P."/>
            <person name="Grisard E.C."/>
            <person name="Fantinatti-Garboggini F."/>
            <person name="Marchini F.K."/>
            <person name="Rodrigues-Luiz G.F."/>
            <person name="Wagner G."/>
            <person name="Goldman G.H."/>
            <person name="Fietto J.L."/>
            <person name="Elias M.C."/>
            <person name="Goldman M.H."/>
            <person name="Sagot M.F."/>
            <person name="Pereira M."/>
            <person name="Stoco P.H."/>
            <person name="de Mendonca-Neto R.P."/>
            <person name="Teixeira S.M."/>
            <person name="Maciel T.E."/>
            <person name="de Oliveira Mendes T.A."/>
            <person name="Urmenyi T.P."/>
            <person name="de Souza W."/>
            <person name="Schenkman S."/>
            <person name="de Vasconcelos A.T."/>
        </authorList>
    </citation>
    <scope>NUCLEOTIDE SEQUENCE [LARGE SCALE GENOMIC DNA]</scope>
</reference>
<evidence type="ECO:0000313" key="3">
    <source>
        <dbReference type="EMBL" id="EPY16271.1"/>
    </source>
</evidence>
<dbReference type="Proteomes" id="UP000015354">
    <property type="component" value="Unassembled WGS sequence"/>
</dbReference>